<dbReference type="InterPro" id="IPR036514">
    <property type="entry name" value="SGNH_hydro_sf"/>
</dbReference>
<organism evidence="1 2">
    <name type="scientific">Bombilactobacillus thymidiniphilus</name>
    <dbReference type="NCBI Taxonomy" id="2923363"/>
    <lineage>
        <taxon>Bacteria</taxon>
        <taxon>Bacillati</taxon>
        <taxon>Bacillota</taxon>
        <taxon>Bacilli</taxon>
        <taxon>Lactobacillales</taxon>
        <taxon>Lactobacillaceae</taxon>
        <taxon>Bombilactobacillus</taxon>
    </lineage>
</organism>
<dbReference type="SUPFAM" id="SSF52266">
    <property type="entry name" value="SGNH hydrolase"/>
    <property type="match status" value="1"/>
</dbReference>
<dbReference type="EMBL" id="CP093365">
    <property type="protein sequence ID" value="UQS83199.1"/>
    <property type="molecule type" value="Genomic_DNA"/>
</dbReference>
<dbReference type="Proteomes" id="UP000831947">
    <property type="component" value="Chromosome"/>
</dbReference>
<keyword evidence="2" id="KW-1185">Reference proteome</keyword>
<gene>
    <name evidence="1" type="ORF">MOO47_05275</name>
</gene>
<dbReference type="InterPro" id="IPR052762">
    <property type="entry name" value="PCW_deacetylase/CE"/>
</dbReference>
<dbReference type="RefSeq" id="WP_249512425.1">
    <property type="nucleotide sequence ID" value="NZ_CP093365.1"/>
</dbReference>
<reference evidence="1 2" key="1">
    <citation type="journal article" date="2022" name="Int. J. Syst. Evol. Microbiol.">
        <title>Apilactobacillus apisilvae sp. nov., Nicolia spurrieriana gen. nov. sp. nov., Bombilactobacillus folatiphilus sp. nov. and Bombilactobacillus thymidiniphilus sp. nov., four new lactic acid bacterial isolates from stingless bees Tetragonula carbonaria and Austroplebeia australis.</title>
        <authorList>
            <person name="Oliphant S.A."/>
            <person name="Watson-Haigh N.S."/>
            <person name="Sumby K.M."/>
            <person name="Gardner J."/>
            <person name="Groom S."/>
            <person name="Jiranek V."/>
        </authorList>
    </citation>
    <scope>NUCLEOTIDE SEQUENCE [LARGE SCALE GENOMIC DNA]</scope>
    <source>
        <strain evidence="1 2">SG4_A1</strain>
    </source>
</reference>
<protein>
    <recommendedName>
        <fullName evidence="3">Lysophospholipase L1-like esterase</fullName>
    </recommendedName>
</protein>
<name>A0ABY4PCB3_9LACO</name>
<proteinExistence type="predicted"/>
<evidence type="ECO:0000313" key="2">
    <source>
        <dbReference type="Proteomes" id="UP000831947"/>
    </source>
</evidence>
<sequence length="320" mass="35739">MKLQKTSANFDIAGLYFVGRWAHTEHGMYTSNLGAQIFTQLTDCAQIEFVFSTKASLEDTWLAYQIDDESYQRQNLTAGNLKIILPDKKAHSIRVFYSGCDVENNLWKRHEGLYFDKIIADKSAKLTPVKPVNEAIAFIGDSVSAGVRVKGTQAGSDTCSELSYAAQVANYFDASDIRIAYPGASVTHPGKGSVPKIALTLDKIDVSHLWQPIPSADVVINIGTNDQKANEQLFRVDFEVLMQKIKLLYPTSRLWVVIPLSQLHAQVIREETREYANAQVIETKDLDLVYTDGLHPDVASSKTFAKCVIDSIQTKRKPEY</sequence>
<dbReference type="Gene3D" id="3.40.50.1110">
    <property type="entry name" value="SGNH hydrolase"/>
    <property type="match status" value="1"/>
</dbReference>
<evidence type="ECO:0008006" key="3">
    <source>
        <dbReference type="Google" id="ProtNLM"/>
    </source>
</evidence>
<evidence type="ECO:0000313" key="1">
    <source>
        <dbReference type="EMBL" id="UQS83199.1"/>
    </source>
</evidence>
<dbReference type="PANTHER" id="PTHR37834:SF2">
    <property type="entry name" value="ESTERASE, SGNH HYDROLASE-TYPE"/>
    <property type="match status" value="1"/>
</dbReference>
<accession>A0ABY4PCB3</accession>
<dbReference type="PANTHER" id="PTHR37834">
    <property type="entry name" value="GDSL-LIKE LIPASE/ACYLHYDROLASE DOMAIN PROTEIN (AFU_ORTHOLOGUE AFUA_2G00620)"/>
    <property type="match status" value="1"/>
</dbReference>